<dbReference type="OrthoDB" id="412837at2759"/>
<dbReference type="InterPro" id="IPR013766">
    <property type="entry name" value="Thioredoxin_domain"/>
</dbReference>
<evidence type="ECO:0000256" key="4">
    <source>
        <dbReference type="ARBA" id="ARBA00022827"/>
    </source>
</evidence>
<keyword evidence="2 8" id="KW-0285">Flavoprotein</keyword>
<dbReference type="Pfam" id="PF00085">
    <property type="entry name" value="Thioredoxin"/>
    <property type="match status" value="1"/>
</dbReference>
<dbReference type="GO" id="GO:0016971">
    <property type="term" value="F:flavin-dependent sulfhydryl oxidase activity"/>
    <property type="evidence" value="ECO:0007669"/>
    <property type="project" value="InterPro"/>
</dbReference>
<evidence type="ECO:0000256" key="2">
    <source>
        <dbReference type="ARBA" id="ARBA00022630"/>
    </source>
</evidence>
<feature type="transmembrane region" description="Helical" evidence="8">
    <location>
        <begin position="442"/>
        <end position="460"/>
    </location>
</feature>
<comment type="catalytic activity">
    <reaction evidence="8">
        <text>2 R'C(R)SH + O2 = R'C(R)S-S(R)CR' + H2O2</text>
        <dbReference type="Rhea" id="RHEA:17357"/>
        <dbReference type="ChEBI" id="CHEBI:15379"/>
        <dbReference type="ChEBI" id="CHEBI:16240"/>
        <dbReference type="ChEBI" id="CHEBI:16520"/>
        <dbReference type="ChEBI" id="CHEBI:17412"/>
        <dbReference type="EC" id="1.8.3.2"/>
    </reaction>
</comment>
<dbReference type="PROSITE" id="PS51352">
    <property type="entry name" value="THIOREDOXIN_2"/>
    <property type="match status" value="1"/>
</dbReference>
<evidence type="ECO:0000256" key="3">
    <source>
        <dbReference type="ARBA" id="ARBA00022729"/>
    </source>
</evidence>
<evidence type="ECO:0000256" key="9">
    <source>
        <dbReference type="SAM" id="SignalP"/>
    </source>
</evidence>
<dbReference type="Gene3D" id="1.20.120.310">
    <property type="entry name" value="ERV/ALR sulfhydryl oxidase domain"/>
    <property type="match status" value="1"/>
</dbReference>
<keyword evidence="7" id="KW-0325">Glycoprotein</keyword>
<keyword evidence="8" id="KW-0812">Transmembrane</keyword>
<feature type="domain" description="ERV/ALR sulfhydryl oxidase" evidence="10">
    <location>
        <begin position="272"/>
        <end position="391"/>
    </location>
</feature>
<dbReference type="PANTHER" id="PTHR22897">
    <property type="entry name" value="QUIESCIN Q6-RELATED SULFHYDRYL OXIDASE"/>
    <property type="match status" value="1"/>
</dbReference>
<feature type="domain" description="Thioredoxin" evidence="11">
    <location>
        <begin position="15"/>
        <end position="146"/>
    </location>
</feature>
<dbReference type="PROSITE" id="PS51324">
    <property type="entry name" value="ERV_ALR"/>
    <property type="match status" value="1"/>
</dbReference>
<proteinExistence type="predicted"/>
<dbReference type="PROSITE" id="PS00194">
    <property type="entry name" value="THIOREDOXIN_1"/>
    <property type="match status" value="1"/>
</dbReference>
<evidence type="ECO:0000256" key="8">
    <source>
        <dbReference type="RuleBase" id="RU371123"/>
    </source>
</evidence>
<dbReference type="InterPro" id="IPR039798">
    <property type="entry name" value="Sulfhydryl_oxidase"/>
</dbReference>
<dbReference type="InParanoid" id="C5KYZ9"/>
<dbReference type="PANTHER" id="PTHR22897:SF8">
    <property type="entry name" value="SULFHYDRYL OXIDASE"/>
    <property type="match status" value="1"/>
</dbReference>
<dbReference type="Proteomes" id="UP000007800">
    <property type="component" value="Unassembled WGS sequence"/>
</dbReference>
<dbReference type="GO" id="GO:0005615">
    <property type="term" value="C:extracellular space"/>
    <property type="evidence" value="ECO:0007669"/>
    <property type="project" value="TreeGrafter"/>
</dbReference>
<dbReference type="Gene3D" id="3.40.30.10">
    <property type="entry name" value="Glutaredoxin"/>
    <property type="match status" value="1"/>
</dbReference>
<dbReference type="SUPFAM" id="SSF52833">
    <property type="entry name" value="Thioredoxin-like"/>
    <property type="match status" value="1"/>
</dbReference>
<gene>
    <name evidence="12" type="ORF">Pmar_PMAR025025</name>
</gene>
<dbReference type="InterPro" id="IPR017905">
    <property type="entry name" value="ERV/ALR_sulphydryl_oxidase"/>
</dbReference>
<dbReference type="EC" id="1.8.3.2" evidence="8"/>
<evidence type="ECO:0000256" key="1">
    <source>
        <dbReference type="ARBA" id="ARBA00001974"/>
    </source>
</evidence>
<dbReference type="GO" id="GO:0006457">
    <property type="term" value="P:protein folding"/>
    <property type="evidence" value="ECO:0007669"/>
    <property type="project" value="TreeGrafter"/>
</dbReference>
<accession>C5KYZ9</accession>
<feature type="signal peptide" evidence="9">
    <location>
        <begin position="1"/>
        <end position="22"/>
    </location>
</feature>
<dbReference type="InterPro" id="IPR036774">
    <property type="entry name" value="ERV/ALR_sulphydryl_oxid_sf"/>
</dbReference>
<comment type="cofactor">
    <cofactor evidence="1 8">
        <name>FAD</name>
        <dbReference type="ChEBI" id="CHEBI:57692"/>
    </cofactor>
</comment>
<dbReference type="InterPro" id="IPR036249">
    <property type="entry name" value="Thioredoxin-like_sf"/>
</dbReference>
<dbReference type="RefSeq" id="XP_002778493.1">
    <property type="nucleotide sequence ID" value="XM_002778447.1"/>
</dbReference>
<evidence type="ECO:0000313" key="12">
    <source>
        <dbReference type="EMBL" id="EER10288.1"/>
    </source>
</evidence>
<dbReference type="AlphaFoldDB" id="C5KYZ9"/>
<evidence type="ECO:0000256" key="5">
    <source>
        <dbReference type="ARBA" id="ARBA00023002"/>
    </source>
</evidence>
<dbReference type="CDD" id="cd02961">
    <property type="entry name" value="PDI_a_family"/>
    <property type="match status" value="1"/>
</dbReference>
<evidence type="ECO:0000313" key="13">
    <source>
        <dbReference type="Proteomes" id="UP000007800"/>
    </source>
</evidence>
<dbReference type="OMA" id="WRYRGFP"/>
<keyword evidence="4 8" id="KW-0274">FAD</keyword>
<dbReference type="Pfam" id="PF04777">
    <property type="entry name" value="Evr1_Alr"/>
    <property type="match status" value="1"/>
</dbReference>
<keyword evidence="8" id="KW-1133">Transmembrane helix</keyword>
<dbReference type="InterPro" id="IPR017937">
    <property type="entry name" value="Thioredoxin_CS"/>
</dbReference>
<evidence type="ECO:0000259" key="11">
    <source>
        <dbReference type="PROSITE" id="PS51352"/>
    </source>
</evidence>
<keyword evidence="13" id="KW-1185">Reference proteome</keyword>
<keyword evidence="8" id="KW-0472">Membrane</keyword>
<reference evidence="12 13" key="1">
    <citation type="submission" date="2008-07" db="EMBL/GenBank/DDBJ databases">
        <authorList>
            <person name="El-Sayed N."/>
            <person name="Caler E."/>
            <person name="Inman J."/>
            <person name="Amedeo P."/>
            <person name="Hass B."/>
            <person name="Wortman J."/>
        </authorList>
    </citation>
    <scope>NUCLEOTIDE SEQUENCE [LARGE SCALE GENOMIC DNA]</scope>
    <source>
        <strain evidence="13">ATCC 50983 / TXsc</strain>
    </source>
</reference>
<keyword evidence="3 9" id="KW-0732">Signal</keyword>
<keyword evidence="5 8" id="KW-0560">Oxidoreductase</keyword>
<name>C5KYZ9_PERM5</name>
<feature type="chain" id="PRO_5002954435" description="Sulfhydryl oxidase" evidence="9">
    <location>
        <begin position="23"/>
        <end position="478"/>
    </location>
</feature>
<organism evidence="13">
    <name type="scientific">Perkinsus marinus (strain ATCC 50983 / TXsc)</name>
    <dbReference type="NCBI Taxonomy" id="423536"/>
    <lineage>
        <taxon>Eukaryota</taxon>
        <taxon>Sar</taxon>
        <taxon>Alveolata</taxon>
        <taxon>Perkinsozoa</taxon>
        <taxon>Perkinsea</taxon>
        <taxon>Perkinsida</taxon>
        <taxon>Perkinsidae</taxon>
        <taxon>Perkinsus</taxon>
    </lineage>
</organism>
<sequence length="478" mass="53281">MEKPPLRLLWLLLSVLLYTVFAGKGFFPPENGKVVEVDGDSLINLTESGPESGATRIVLFYATWCGHCAHFASEYEMVAEVFSTVPSLSFLAIDCNEYRETCRSAGVDRYPTLVGYRDGEKTGPEWDRRIRAADYVNEQLPERLQLAEIPTTEHLRGAPVEMKESKGEGKSDTAEARVHDGVLAFANLMATAVFPAGRDSLEGDRLDTLKYVVLPTVATLHPDEGFRGEIADIGEELRSVYSLARDQWMALLADKPLLGGEIALSEALAPESHWKVCGQLSCGLWQLLHHLTLGVDRPYNGQKHQNDLTGDRTGLAAMTGIKAIVSQYFACEECRRHFVEDYDKCLYGRCVDGDSPTREETVMWLWRFHNAVNGRVFAHRSPGGDVRKAQWPPASTCPPCVSSATGEYSEKIVYHWIVRTYLGDMLKGETPFTMATSPLRTVMLLLLSLIGIGGLVLYQLHQKQAAYNDRLGKKYLKE</sequence>
<dbReference type="GeneID" id="9038939"/>
<evidence type="ECO:0000256" key="7">
    <source>
        <dbReference type="ARBA" id="ARBA00023180"/>
    </source>
</evidence>
<evidence type="ECO:0000256" key="6">
    <source>
        <dbReference type="ARBA" id="ARBA00023157"/>
    </source>
</evidence>
<dbReference type="GO" id="GO:0000139">
    <property type="term" value="C:Golgi membrane"/>
    <property type="evidence" value="ECO:0007669"/>
    <property type="project" value="TreeGrafter"/>
</dbReference>
<dbReference type="EMBL" id="GG677658">
    <property type="protein sequence ID" value="EER10288.1"/>
    <property type="molecule type" value="Genomic_DNA"/>
</dbReference>
<dbReference type="GO" id="GO:0003756">
    <property type="term" value="F:protein disulfide isomerase activity"/>
    <property type="evidence" value="ECO:0007669"/>
    <property type="project" value="TreeGrafter"/>
</dbReference>
<keyword evidence="6" id="KW-1015">Disulfide bond</keyword>
<protein>
    <recommendedName>
        <fullName evidence="8">Sulfhydryl oxidase</fullName>
        <ecNumber evidence="8">1.8.3.2</ecNumber>
    </recommendedName>
</protein>
<evidence type="ECO:0000259" key="10">
    <source>
        <dbReference type="PROSITE" id="PS51324"/>
    </source>
</evidence>
<dbReference type="SUPFAM" id="SSF69000">
    <property type="entry name" value="FAD-dependent thiol oxidase"/>
    <property type="match status" value="1"/>
</dbReference>